<name>A0A0D2JZ55_9CHLO</name>
<dbReference type="AlphaFoldDB" id="A0A0D2JZ55"/>
<sequence length="205" mass="20673">MALAALFLALIGTSAARMLADGEGEASALVSKQPAAAMQLDTCGSAKSGSQPSMVLKVNEGVCTVTSRMLSSDAGPGRCAAPAAGGALQLAFPCEANSDTQKHLSGPALNLWASLTAPATDAQAATCAITTLSPSLYYKRVPPALYYGYSVDKLPCRQLAGGAVSAAAEALSLGSAMTASSESRMGVSYGIWLVPSLPSVSNRTP</sequence>
<gene>
    <name evidence="2" type="ORF">MNEG_4155</name>
</gene>
<evidence type="ECO:0000313" key="3">
    <source>
        <dbReference type="Proteomes" id="UP000054498"/>
    </source>
</evidence>
<dbReference type="OrthoDB" id="10562883at2759"/>
<protein>
    <recommendedName>
        <fullName evidence="4">Pherophorin domain-containing protein</fullName>
    </recommendedName>
</protein>
<evidence type="ECO:0000313" key="2">
    <source>
        <dbReference type="EMBL" id="KIZ03798.1"/>
    </source>
</evidence>
<evidence type="ECO:0008006" key="4">
    <source>
        <dbReference type="Google" id="ProtNLM"/>
    </source>
</evidence>
<dbReference type="GeneID" id="25737033"/>
<feature type="chain" id="PRO_5002256437" description="Pherophorin domain-containing protein" evidence="1">
    <location>
        <begin position="17"/>
        <end position="205"/>
    </location>
</feature>
<reference evidence="2 3" key="1">
    <citation type="journal article" date="2013" name="BMC Genomics">
        <title>Reconstruction of the lipid metabolism for the microalga Monoraphidium neglectum from its genome sequence reveals characteristics suitable for biofuel production.</title>
        <authorList>
            <person name="Bogen C."/>
            <person name="Al-Dilaimi A."/>
            <person name="Albersmeier A."/>
            <person name="Wichmann J."/>
            <person name="Grundmann M."/>
            <person name="Rupp O."/>
            <person name="Lauersen K.J."/>
            <person name="Blifernez-Klassen O."/>
            <person name="Kalinowski J."/>
            <person name="Goesmann A."/>
            <person name="Mussgnug J.H."/>
            <person name="Kruse O."/>
        </authorList>
    </citation>
    <scope>NUCLEOTIDE SEQUENCE [LARGE SCALE GENOMIC DNA]</scope>
    <source>
        <strain evidence="2 3">SAG 48.87</strain>
    </source>
</reference>
<accession>A0A0D2JZ55</accession>
<dbReference type="KEGG" id="mng:MNEG_4155"/>
<dbReference type="Proteomes" id="UP000054498">
    <property type="component" value="Unassembled WGS sequence"/>
</dbReference>
<dbReference type="EMBL" id="KK100781">
    <property type="protein sequence ID" value="KIZ03798.1"/>
    <property type="molecule type" value="Genomic_DNA"/>
</dbReference>
<feature type="signal peptide" evidence="1">
    <location>
        <begin position="1"/>
        <end position="16"/>
    </location>
</feature>
<keyword evidence="1" id="KW-0732">Signal</keyword>
<keyword evidence="3" id="KW-1185">Reference proteome</keyword>
<evidence type="ECO:0000256" key="1">
    <source>
        <dbReference type="SAM" id="SignalP"/>
    </source>
</evidence>
<dbReference type="RefSeq" id="XP_013902817.1">
    <property type="nucleotide sequence ID" value="XM_014047363.1"/>
</dbReference>
<proteinExistence type="predicted"/>
<organism evidence="2 3">
    <name type="scientific">Monoraphidium neglectum</name>
    <dbReference type="NCBI Taxonomy" id="145388"/>
    <lineage>
        <taxon>Eukaryota</taxon>
        <taxon>Viridiplantae</taxon>
        <taxon>Chlorophyta</taxon>
        <taxon>core chlorophytes</taxon>
        <taxon>Chlorophyceae</taxon>
        <taxon>CS clade</taxon>
        <taxon>Sphaeropleales</taxon>
        <taxon>Selenastraceae</taxon>
        <taxon>Monoraphidium</taxon>
    </lineage>
</organism>